<dbReference type="PANTHER" id="PTHR45749:SF33">
    <property type="entry name" value="ZINC FINGER MYM-TYPE PROTEIN 1"/>
    <property type="match status" value="1"/>
</dbReference>
<evidence type="ECO:0000313" key="1">
    <source>
        <dbReference type="EMBL" id="CAH1114640.1"/>
    </source>
</evidence>
<evidence type="ECO:0000313" key="2">
    <source>
        <dbReference type="Proteomes" id="UP001153636"/>
    </source>
</evidence>
<organism evidence="1 2">
    <name type="scientific">Psylliodes chrysocephalus</name>
    <dbReference type="NCBI Taxonomy" id="3402493"/>
    <lineage>
        <taxon>Eukaryota</taxon>
        <taxon>Metazoa</taxon>
        <taxon>Ecdysozoa</taxon>
        <taxon>Arthropoda</taxon>
        <taxon>Hexapoda</taxon>
        <taxon>Insecta</taxon>
        <taxon>Pterygota</taxon>
        <taxon>Neoptera</taxon>
        <taxon>Endopterygota</taxon>
        <taxon>Coleoptera</taxon>
        <taxon>Polyphaga</taxon>
        <taxon>Cucujiformia</taxon>
        <taxon>Chrysomeloidea</taxon>
        <taxon>Chrysomelidae</taxon>
        <taxon>Galerucinae</taxon>
        <taxon>Alticini</taxon>
        <taxon>Psylliodes</taxon>
    </lineage>
</organism>
<gene>
    <name evidence="1" type="ORF">PSYICH_LOCUS14845</name>
</gene>
<protein>
    <submittedName>
        <fullName evidence="1">Uncharacterized protein</fullName>
    </submittedName>
</protein>
<reference evidence="1" key="1">
    <citation type="submission" date="2022-01" db="EMBL/GenBank/DDBJ databases">
        <authorList>
            <person name="King R."/>
        </authorList>
    </citation>
    <scope>NUCLEOTIDE SEQUENCE</scope>
</reference>
<dbReference type="OrthoDB" id="6759200at2759"/>
<proteinExistence type="predicted"/>
<dbReference type="Proteomes" id="UP001153636">
    <property type="component" value="Chromosome 8"/>
</dbReference>
<sequence>MQKEKNKWRHISKVIVNAILFCIKNNDALGGTSKIIGNSNCGQFLSSIELISHYDSIIKDHIEAQNKGSVLLKSFIDFINTHEKTGEGLAKEVEEKLITDKLDITNIRGQSYDNCANIAVGVHAIQIDPKMQSFFETVQQIYNFFVGSPFRWGLLKSRLKTYLKGTSDTRWSSKANAVHALNSQLEKVLEEVSASEEGTGNTIVQSKTLLKLIKKIKFPNKKRSMMYLKVLEYFRDCWTK</sequence>
<accession>A0A9P0DD03</accession>
<dbReference type="PANTHER" id="PTHR45749">
    <property type="match status" value="1"/>
</dbReference>
<keyword evidence="2" id="KW-1185">Reference proteome</keyword>
<dbReference type="AlphaFoldDB" id="A0A9P0DD03"/>
<name>A0A9P0DD03_9CUCU</name>
<dbReference type="EMBL" id="OV651820">
    <property type="protein sequence ID" value="CAH1114640.1"/>
    <property type="molecule type" value="Genomic_DNA"/>
</dbReference>